<feature type="region of interest" description="Disordered" evidence="1">
    <location>
        <begin position="161"/>
        <end position="184"/>
    </location>
</feature>
<organism evidence="3 4">
    <name type="scientific">Glomerella acutata</name>
    <name type="common">Colletotrichum acutatum</name>
    <dbReference type="NCBI Taxonomy" id="27357"/>
    <lineage>
        <taxon>Eukaryota</taxon>
        <taxon>Fungi</taxon>
        <taxon>Dikarya</taxon>
        <taxon>Ascomycota</taxon>
        <taxon>Pezizomycotina</taxon>
        <taxon>Sordariomycetes</taxon>
        <taxon>Hypocreomycetidae</taxon>
        <taxon>Glomerellales</taxon>
        <taxon>Glomerellaceae</taxon>
        <taxon>Colletotrichum</taxon>
        <taxon>Colletotrichum acutatum species complex</taxon>
    </lineage>
</organism>
<accession>A0AAD8XEF9</accession>
<evidence type="ECO:0000256" key="1">
    <source>
        <dbReference type="SAM" id="MobiDB-lite"/>
    </source>
</evidence>
<sequence length="184" mass="20095">MRPGIPVQRPHQVVTRLLSLACSLCISSILESPGLASGTHTWPMDYARTAQGDKTPRDAATTHHTDHILFDTTPPRPYHPCLVDVRLFQVSLSTTSSLFRGSPASPCQNDTQFLPQAWMLQPQATLTANQPQPVPRSARLPLRATQTCSILLQTAKTYAPHASNQRSVAATTKPGSRRAAPRRA</sequence>
<dbReference type="Proteomes" id="UP001244207">
    <property type="component" value="Unassembled WGS sequence"/>
</dbReference>
<evidence type="ECO:0000313" key="3">
    <source>
        <dbReference type="EMBL" id="KAK1716725.1"/>
    </source>
</evidence>
<evidence type="ECO:0000256" key="2">
    <source>
        <dbReference type="SAM" id="SignalP"/>
    </source>
</evidence>
<keyword evidence="2" id="KW-0732">Signal</keyword>
<feature type="compositionally biased region" description="Polar residues" evidence="1">
    <location>
        <begin position="161"/>
        <end position="174"/>
    </location>
</feature>
<feature type="signal peptide" evidence="2">
    <location>
        <begin position="1"/>
        <end position="36"/>
    </location>
</feature>
<dbReference type="AlphaFoldDB" id="A0AAD8XEF9"/>
<evidence type="ECO:0008006" key="5">
    <source>
        <dbReference type="Google" id="ProtNLM"/>
    </source>
</evidence>
<comment type="caution">
    <text evidence="3">The sequence shown here is derived from an EMBL/GenBank/DDBJ whole genome shotgun (WGS) entry which is preliminary data.</text>
</comment>
<protein>
    <recommendedName>
        <fullName evidence="5">Secreted protein</fullName>
    </recommendedName>
</protein>
<keyword evidence="4" id="KW-1185">Reference proteome</keyword>
<feature type="compositionally biased region" description="Basic residues" evidence="1">
    <location>
        <begin position="175"/>
        <end position="184"/>
    </location>
</feature>
<reference evidence="3" key="1">
    <citation type="submission" date="2021-12" db="EMBL/GenBank/DDBJ databases">
        <title>Comparative genomics, transcriptomics and evolutionary studies reveal genomic signatures of adaptation to plant cell wall in hemibiotrophic fungi.</title>
        <authorList>
            <consortium name="DOE Joint Genome Institute"/>
            <person name="Baroncelli R."/>
            <person name="Diaz J.F."/>
            <person name="Benocci T."/>
            <person name="Peng M."/>
            <person name="Battaglia E."/>
            <person name="Haridas S."/>
            <person name="Andreopoulos W."/>
            <person name="Labutti K."/>
            <person name="Pangilinan J."/>
            <person name="Floch G.L."/>
            <person name="Makela M.R."/>
            <person name="Henrissat B."/>
            <person name="Grigoriev I.V."/>
            <person name="Crouch J.A."/>
            <person name="De Vries R.P."/>
            <person name="Sukno S.A."/>
            <person name="Thon M.R."/>
        </authorList>
    </citation>
    <scope>NUCLEOTIDE SEQUENCE</scope>
    <source>
        <strain evidence="3">CBS 112980</strain>
    </source>
</reference>
<dbReference type="GeneID" id="85386787"/>
<name>A0AAD8XEF9_GLOAC</name>
<gene>
    <name evidence="3" type="ORF">BDZ83DRAFT_40783</name>
</gene>
<dbReference type="RefSeq" id="XP_060360655.1">
    <property type="nucleotide sequence ID" value="XM_060502888.1"/>
</dbReference>
<proteinExistence type="predicted"/>
<feature type="chain" id="PRO_5042255990" description="Secreted protein" evidence="2">
    <location>
        <begin position="37"/>
        <end position="184"/>
    </location>
</feature>
<dbReference type="EMBL" id="JAHMHS010000113">
    <property type="protein sequence ID" value="KAK1716725.1"/>
    <property type="molecule type" value="Genomic_DNA"/>
</dbReference>
<evidence type="ECO:0000313" key="4">
    <source>
        <dbReference type="Proteomes" id="UP001244207"/>
    </source>
</evidence>